<accession>A0AAV1A6M1</accession>
<proteinExistence type="predicted"/>
<reference evidence="1 2" key="1">
    <citation type="submission" date="2023-01" db="EMBL/GenBank/DDBJ databases">
        <authorList>
            <person name="Kreplak J."/>
        </authorList>
    </citation>
    <scope>NUCLEOTIDE SEQUENCE [LARGE SCALE GENOMIC DNA]</scope>
</reference>
<evidence type="ECO:0000313" key="1">
    <source>
        <dbReference type="EMBL" id="CAI8606239.1"/>
    </source>
</evidence>
<dbReference type="Proteomes" id="UP001157006">
    <property type="component" value="Chromosome 3"/>
</dbReference>
<evidence type="ECO:0000313" key="2">
    <source>
        <dbReference type="Proteomes" id="UP001157006"/>
    </source>
</evidence>
<name>A0AAV1A6M1_VICFA</name>
<dbReference type="AlphaFoldDB" id="A0AAV1A6M1"/>
<dbReference type="EMBL" id="OX451738">
    <property type="protein sequence ID" value="CAI8606239.1"/>
    <property type="molecule type" value="Genomic_DNA"/>
</dbReference>
<evidence type="ECO:0008006" key="3">
    <source>
        <dbReference type="Google" id="ProtNLM"/>
    </source>
</evidence>
<organism evidence="1 2">
    <name type="scientific">Vicia faba</name>
    <name type="common">Broad bean</name>
    <name type="synonym">Faba vulgaris</name>
    <dbReference type="NCBI Taxonomy" id="3906"/>
    <lineage>
        <taxon>Eukaryota</taxon>
        <taxon>Viridiplantae</taxon>
        <taxon>Streptophyta</taxon>
        <taxon>Embryophyta</taxon>
        <taxon>Tracheophyta</taxon>
        <taxon>Spermatophyta</taxon>
        <taxon>Magnoliopsida</taxon>
        <taxon>eudicotyledons</taxon>
        <taxon>Gunneridae</taxon>
        <taxon>Pentapetalae</taxon>
        <taxon>rosids</taxon>
        <taxon>fabids</taxon>
        <taxon>Fabales</taxon>
        <taxon>Fabaceae</taxon>
        <taxon>Papilionoideae</taxon>
        <taxon>50 kb inversion clade</taxon>
        <taxon>NPAAA clade</taxon>
        <taxon>Hologalegina</taxon>
        <taxon>IRL clade</taxon>
        <taxon>Fabeae</taxon>
        <taxon>Vicia</taxon>
    </lineage>
</organism>
<protein>
    <recommendedName>
        <fullName evidence="3">Reverse transcriptase</fullName>
    </recommendedName>
</protein>
<dbReference type="PANTHER" id="PTHR33116:SF84">
    <property type="entry name" value="RNA-DIRECTED DNA POLYMERASE"/>
    <property type="match status" value="1"/>
</dbReference>
<gene>
    <name evidence="1" type="ORF">VFH_III220520</name>
</gene>
<dbReference type="PANTHER" id="PTHR33116">
    <property type="entry name" value="REVERSE TRANSCRIPTASE ZINC-BINDING DOMAIN-CONTAINING PROTEIN-RELATED-RELATED"/>
    <property type="match status" value="1"/>
</dbReference>
<keyword evidence="2" id="KW-1185">Reference proteome</keyword>
<sequence>MEESQWFYAATSLKVRPAKCNMYYGGMKREDQLAICAETGFTQGSLPFKYFKVPLASRKITVHRCRPLIEKILKRIKHWTSRLLSYAGRMQLIRSIIFFWQISGCNCFCCHRKWFTKLKQYAGAFSGVVQTQ</sequence>